<gene>
    <name evidence="6" type="ORF">ACFPN5_25190</name>
</gene>
<evidence type="ECO:0000259" key="5">
    <source>
        <dbReference type="Pfam" id="PF25954"/>
    </source>
</evidence>
<accession>A0ABW0LB10</accession>
<evidence type="ECO:0000256" key="3">
    <source>
        <dbReference type="SAM" id="Phobius"/>
    </source>
</evidence>
<feature type="region of interest" description="Disordered" evidence="2">
    <location>
        <begin position="1"/>
        <end position="38"/>
    </location>
</feature>
<keyword evidence="1" id="KW-0175">Coiled coil</keyword>
<feature type="domain" description="Multidrug resistance protein MdtA-like barrel-sandwich hybrid" evidence="4">
    <location>
        <begin position="89"/>
        <end position="279"/>
    </location>
</feature>
<keyword evidence="3" id="KW-0812">Transmembrane</keyword>
<dbReference type="PANTHER" id="PTHR30386">
    <property type="entry name" value="MEMBRANE FUSION SUBUNIT OF EMRAB-TOLC MULTIDRUG EFFLUX PUMP"/>
    <property type="match status" value="1"/>
</dbReference>
<dbReference type="InterPro" id="IPR058792">
    <property type="entry name" value="Beta-barrel_RND_2"/>
</dbReference>
<comment type="caution">
    <text evidence="6">The sequence shown here is derived from an EMBL/GenBank/DDBJ whole genome shotgun (WGS) entry which is preliminary data.</text>
</comment>
<keyword evidence="3" id="KW-1133">Transmembrane helix</keyword>
<evidence type="ECO:0000259" key="4">
    <source>
        <dbReference type="Pfam" id="PF25917"/>
    </source>
</evidence>
<dbReference type="Pfam" id="PF25917">
    <property type="entry name" value="BSH_RND"/>
    <property type="match status" value="1"/>
</dbReference>
<dbReference type="RefSeq" id="WP_379786595.1">
    <property type="nucleotide sequence ID" value="NZ_JBHSMU010000019.1"/>
</dbReference>
<organism evidence="6 7">
    <name type="scientific">Massilia niabensis</name>
    <dbReference type="NCBI Taxonomy" id="544910"/>
    <lineage>
        <taxon>Bacteria</taxon>
        <taxon>Pseudomonadati</taxon>
        <taxon>Pseudomonadota</taxon>
        <taxon>Betaproteobacteria</taxon>
        <taxon>Burkholderiales</taxon>
        <taxon>Oxalobacteraceae</taxon>
        <taxon>Telluria group</taxon>
        <taxon>Massilia</taxon>
    </lineage>
</organism>
<dbReference type="Gene3D" id="1.10.287.470">
    <property type="entry name" value="Helix hairpin bin"/>
    <property type="match status" value="2"/>
</dbReference>
<dbReference type="Gene3D" id="2.40.30.170">
    <property type="match status" value="1"/>
</dbReference>
<feature type="domain" description="CusB-like beta-barrel" evidence="5">
    <location>
        <begin position="286"/>
        <end position="329"/>
    </location>
</feature>
<feature type="compositionally biased region" description="Low complexity" evidence="2">
    <location>
        <begin position="23"/>
        <end position="38"/>
    </location>
</feature>
<dbReference type="PANTHER" id="PTHR30386:SF24">
    <property type="entry name" value="MULTIDRUG RESISTANCE EFFLUX PUMP"/>
    <property type="match status" value="1"/>
</dbReference>
<dbReference type="Pfam" id="PF25954">
    <property type="entry name" value="Beta-barrel_RND_2"/>
    <property type="match status" value="1"/>
</dbReference>
<dbReference type="EMBL" id="JBHSMU010000019">
    <property type="protein sequence ID" value="MFC5463115.1"/>
    <property type="molecule type" value="Genomic_DNA"/>
</dbReference>
<sequence length="388" mass="41531">MNSSTNPSRADLPQENLNPPAPDDSSNSAPKSSEAPPKYIKPKRSTVILMAGVALVAIFLILFAWKLGPFKTSVVETDNAYVRGAITVLAPQVNGYVAEVLVKDFERVKAGQVLARIDARIYRQRVEQAVAQRETASAQLDNAAQTQAQNAASLAAARADLVAVRAEEARAKAELARVEELASRGSVSLNERDKVRTTARLATANVLKAQAQIDIASQAVKATQVSRSALEAQVKTAQAQLALAQIDLDNTVIKAPRDGQVSEASVRLGQYVTAGSQLLFLVPDNLWIVANFKENQTWNMRIGQKATFAVDAFEGAPLTGRIEQVAPATGSEFSVLRPDNASGNFTKVVQRLPMRIAIDPGQGLAERLRPGMSVVVKVDTATGRGSAQ</sequence>
<evidence type="ECO:0000313" key="6">
    <source>
        <dbReference type="EMBL" id="MFC5463115.1"/>
    </source>
</evidence>
<keyword evidence="7" id="KW-1185">Reference proteome</keyword>
<dbReference type="SUPFAM" id="SSF111369">
    <property type="entry name" value="HlyD-like secretion proteins"/>
    <property type="match status" value="2"/>
</dbReference>
<reference evidence="7" key="1">
    <citation type="journal article" date="2019" name="Int. J. Syst. Evol. Microbiol.">
        <title>The Global Catalogue of Microorganisms (GCM) 10K type strain sequencing project: providing services to taxonomists for standard genome sequencing and annotation.</title>
        <authorList>
            <consortium name="The Broad Institute Genomics Platform"/>
            <consortium name="The Broad Institute Genome Sequencing Center for Infectious Disease"/>
            <person name="Wu L."/>
            <person name="Ma J."/>
        </authorList>
    </citation>
    <scope>NUCLEOTIDE SEQUENCE [LARGE SCALE GENOMIC DNA]</scope>
    <source>
        <strain evidence="7">KACC 12649</strain>
    </source>
</reference>
<dbReference type="InterPro" id="IPR050739">
    <property type="entry name" value="MFP"/>
</dbReference>
<name>A0ABW0LB10_9BURK</name>
<evidence type="ECO:0000256" key="2">
    <source>
        <dbReference type="SAM" id="MobiDB-lite"/>
    </source>
</evidence>
<dbReference type="InterPro" id="IPR058625">
    <property type="entry name" value="MdtA-like_BSH"/>
</dbReference>
<feature type="transmembrane region" description="Helical" evidence="3">
    <location>
        <begin position="47"/>
        <end position="65"/>
    </location>
</feature>
<dbReference type="Gene3D" id="2.40.50.100">
    <property type="match status" value="1"/>
</dbReference>
<feature type="coiled-coil region" evidence="1">
    <location>
        <begin position="126"/>
        <end position="181"/>
    </location>
</feature>
<evidence type="ECO:0000313" key="7">
    <source>
        <dbReference type="Proteomes" id="UP001596050"/>
    </source>
</evidence>
<keyword evidence="3" id="KW-0472">Membrane</keyword>
<dbReference type="PRINTS" id="PR01490">
    <property type="entry name" value="RTXTOXIND"/>
</dbReference>
<protein>
    <submittedName>
        <fullName evidence="6">HlyD family secretion protein</fullName>
    </submittedName>
</protein>
<evidence type="ECO:0000256" key="1">
    <source>
        <dbReference type="SAM" id="Coils"/>
    </source>
</evidence>
<proteinExistence type="predicted"/>
<dbReference type="Proteomes" id="UP001596050">
    <property type="component" value="Unassembled WGS sequence"/>
</dbReference>